<comment type="caution">
    <text evidence="2">The sequence shown here is derived from an EMBL/GenBank/DDBJ whole genome shotgun (WGS) entry which is preliminary data.</text>
</comment>
<evidence type="ECO:0000259" key="1">
    <source>
        <dbReference type="Pfam" id="PF11716"/>
    </source>
</evidence>
<keyword evidence="3" id="KW-1185">Reference proteome</keyword>
<dbReference type="Proteomes" id="UP001597391">
    <property type="component" value="Unassembled WGS sequence"/>
</dbReference>
<protein>
    <submittedName>
        <fullName evidence="2">Maleylpyruvate isomerase family mycothiol-dependent enzyme</fullName>
    </submittedName>
</protein>
<dbReference type="SUPFAM" id="SSF109854">
    <property type="entry name" value="DinB/YfiT-like putative metalloenzymes"/>
    <property type="match status" value="1"/>
</dbReference>
<dbReference type="Gene3D" id="1.20.120.450">
    <property type="entry name" value="dinb family like domain"/>
    <property type="match status" value="1"/>
</dbReference>
<feature type="domain" description="Mycothiol-dependent maleylpyruvate isomerase metal-binding" evidence="1">
    <location>
        <begin position="33"/>
        <end position="118"/>
    </location>
</feature>
<keyword evidence="2" id="KW-0413">Isomerase</keyword>
<evidence type="ECO:0000313" key="3">
    <source>
        <dbReference type="Proteomes" id="UP001597391"/>
    </source>
</evidence>
<dbReference type="NCBIfam" id="TIGR03083">
    <property type="entry name" value="maleylpyruvate isomerase family mycothiol-dependent enzyme"/>
    <property type="match status" value="1"/>
</dbReference>
<dbReference type="InterPro" id="IPR017517">
    <property type="entry name" value="Maleyloyr_isom"/>
</dbReference>
<dbReference type="GO" id="GO:0016853">
    <property type="term" value="F:isomerase activity"/>
    <property type="evidence" value="ECO:0007669"/>
    <property type="project" value="UniProtKB-KW"/>
</dbReference>
<evidence type="ECO:0000313" key="2">
    <source>
        <dbReference type="EMBL" id="MFD2839457.1"/>
    </source>
</evidence>
<gene>
    <name evidence="2" type="ORF">ACFSYH_02605</name>
</gene>
<dbReference type="EMBL" id="JBHUOP010000001">
    <property type="protein sequence ID" value="MFD2839457.1"/>
    <property type="molecule type" value="Genomic_DNA"/>
</dbReference>
<dbReference type="InterPro" id="IPR024344">
    <property type="entry name" value="MDMPI_metal-binding"/>
</dbReference>
<accession>A0ABW5XC59</accession>
<proteinExistence type="predicted"/>
<dbReference type="RefSeq" id="WP_377464931.1">
    <property type="nucleotide sequence ID" value="NZ_JBHUOP010000001.1"/>
</dbReference>
<name>A0ABW5XC59_9MICO</name>
<dbReference type="InterPro" id="IPR034660">
    <property type="entry name" value="DinB/YfiT-like"/>
</dbReference>
<sequence length="232" mass="25433">MSGSLAALLARAGRSQRKVPMSRDEANFWNLIHAERRRLLALLETLTDDQWAYPSLCGRWTVEQVTAHLTAAAHTGTLAWIFSIVRAGFNPAKHNDRLLSRYLGETPDHTLNEYRASVELTVSPTKDYAAFLGETIVHGQDIAQPLGLNLTPDPTALLEVAQFFAAKDFAVNSKTLVSGLRLHATDADFMTGTGPLVEGPLLALVMVMAGRERYLDHLTGDGLSELGARLRK</sequence>
<organism evidence="2 3">
    <name type="scientific">Populibacterium corticicola</name>
    <dbReference type="NCBI Taxonomy" id="1812826"/>
    <lineage>
        <taxon>Bacteria</taxon>
        <taxon>Bacillati</taxon>
        <taxon>Actinomycetota</taxon>
        <taxon>Actinomycetes</taxon>
        <taxon>Micrococcales</taxon>
        <taxon>Jonesiaceae</taxon>
        <taxon>Populibacterium</taxon>
    </lineage>
</organism>
<reference evidence="3" key="1">
    <citation type="journal article" date="2019" name="Int. J. Syst. Evol. Microbiol.">
        <title>The Global Catalogue of Microorganisms (GCM) 10K type strain sequencing project: providing services to taxonomists for standard genome sequencing and annotation.</title>
        <authorList>
            <consortium name="The Broad Institute Genomics Platform"/>
            <consortium name="The Broad Institute Genome Sequencing Center for Infectious Disease"/>
            <person name="Wu L."/>
            <person name="Ma J."/>
        </authorList>
    </citation>
    <scope>NUCLEOTIDE SEQUENCE [LARGE SCALE GENOMIC DNA]</scope>
    <source>
        <strain evidence="3">KCTC 33576</strain>
    </source>
</reference>
<dbReference type="Pfam" id="PF11716">
    <property type="entry name" value="MDMPI_N"/>
    <property type="match status" value="1"/>
</dbReference>